<proteinExistence type="predicted"/>
<dbReference type="InterPro" id="IPR009241">
    <property type="entry name" value="HigB-like"/>
</dbReference>
<evidence type="ECO:0000313" key="2">
    <source>
        <dbReference type="Proteomes" id="UP000214760"/>
    </source>
</evidence>
<dbReference type="Proteomes" id="UP000214760">
    <property type="component" value="Unassembled WGS sequence"/>
</dbReference>
<sequence length="115" mass="13485">MFEVEFYDTKDGYCPVREFLNSLEPKMLAKTLRTIDLLEVNGPVLREPYSGPMGDGIFELRTKQGSNITRVFYFFFVGQKVILTNGLLKKTRKTPKQDIDLAKKYRDDYMRRFGK</sequence>
<dbReference type="AlphaFoldDB" id="A0A1I6K6P4"/>
<dbReference type="Pfam" id="PF05973">
    <property type="entry name" value="Gp49"/>
    <property type="match status" value="1"/>
</dbReference>
<organism evidence="1 2">
    <name type="scientific">[Clostridium] aminophilum</name>
    <dbReference type="NCBI Taxonomy" id="1526"/>
    <lineage>
        <taxon>Bacteria</taxon>
        <taxon>Bacillati</taxon>
        <taxon>Bacillota</taxon>
        <taxon>Clostridia</taxon>
        <taxon>Lachnospirales</taxon>
        <taxon>Lachnospiraceae</taxon>
    </lineage>
</organism>
<evidence type="ECO:0000313" key="1">
    <source>
        <dbReference type="EMBL" id="SFR86925.1"/>
    </source>
</evidence>
<dbReference type="EMBL" id="FOZC01000015">
    <property type="protein sequence ID" value="SFR86925.1"/>
    <property type="molecule type" value="Genomic_DNA"/>
</dbReference>
<protein>
    <submittedName>
        <fullName evidence="1">Phage-related protein</fullName>
    </submittedName>
</protein>
<accession>A0A1I6K6P4</accession>
<name>A0A1I6K6P4_9FIRM</name>
<gene>
    <name evidence="1" type="ORF">SAMN02910262_02310</name>
</gene>
<reference evidence="1 2" key="1">
    <citation type="submission" date="2016-10" db="EMBL/GenBank/DDBJ databases">
        <authorList>
            <person name="de Groot N.N."/>
        </authorList>
    </citation>
    <scope>NUCLEOTIDE SEQUENCE [LARGE SCALE GENOMIC DNA]</scope>
    <source>
        <strain evidence="1 2">F</strain>
    </source>
</reference>
<dbReference type="RefSeq" id="WP_031474402.1">
    <property type="nucleotide sequence ID" value="NZ_FOZC01000015.1"/>
</dbReference>